<evidence type="ECO:0000259" key="6">
    <source>
        <dbReference type="PROSITE" id="PS50893"/>
    </source>
</evidence>
<sequence>MSIYYDAVTFTHRRRRTPAVRDVTWSPGSARTALLGPNGAGKSTLMRLGAGLLRPESGTVRSSHGRPVQDEVGWMPQDVLPVPGLKAWEQVAYAGWLRGLSRAAAARAADQALDQVGLTDQRELRTSTLSGGQRRRVGLAQALVSEPSILLLDEPTAGLDPAQRRRFREVLAGIPASTGIVVSTHQVEDLVELFDLVVVLDGGRLTWQGTMEEFLTHGNDPSRRAESAYEDLLGGDL</sequence>
<feature type="region of interest" description="Disordered" evidence="5">
    <location>
        <begin position="218"/>
        <end position="237"/>
    </location>
</feature>
<keyword evidence="8" id="KW-1185">Reference proteome</keyword>
<dbReference type="PANTHER" id="PTHR43335">
    <property type="entry name" value="ABC TRANSPORTER, ATP-BINDING PROTEIN"/>
    <property type="match status" value="1"/>
</dbReference>
<evidence type="ECO:0000256" key="1">
    <source>
        <dbReference type="ARBA" id="ARBA00005417"/>
    </source>
</evidence>
<dbReference type="SUPFAM" id="SSF52540">
    <property type="entry name" value="P-loop containing nucleoside triphosphate hydrolases"/>
    <property type="match status" value="1"/>
</dbReference>
<organism evidence="7 8">
    <name type="scientific">Nocardioides malaquae</name>
    <dbReference type="NCBI Taxonomy" id="2773426"/>
    <lineage>
        <taxon>Bacteria</taxon>
        <taxon>Bacillati</taxon>
        <taxon>Actinomycetota</taxon>
        <taxon>Actinomycetes</taxon>
        <taxon>Propionibacteriales</taxon>
        <taxon>Nocardioidaceae</taxon>
        <taxon>Nocardioides</taxon>
    </lineage>
</organism>
<dbReference type="PROSITE" id="PS00211">
    <property type="entry name" value="ABC_TRANSPORTER_1"/>
    <property type="match status" value="1"/>
</dbReference>
<gene>
    <name evidence="7" type="ORF">IEQ44_04565</name>
</gene>
<comment type="caution">
    <text evidence="7">The sequence shown here is derived from an EMBL/GenBank/DDBJ whole genome shotgun (WGS) entry which is preliminary data.</text>
</comment>
<dbReference type="GO" id="GO:0005524">
    <property type="term" value="F:ATP binding"/>
    <property type="evidence" value="ECO:0007669"/>
    <property type="project" value="UniProtKB-KW"/>
</dbReference>
<evidence type="ECO:0000256" key="3">
    <source>
        <dbReference type="ARBA" id="ARBA00022741"/>
    </source>
</evidence>
<dbReference type="InterPro" id="IPR003593">
    <property type="entry name" value="AAA+_ATPase"/>
</dbReference>
<accession>A0ABR9RQS6</accession>
<dbReference type="Proteomes" id="UP000756387">
    <property type="component" value="Unassembled WGS sequence"/>
</dbReference>
<dbReference type="PANTHER" id="PTHR43335:SF2">
    <property type="entry name" value="ABC TRANSPORTER, ATP-BINDING PROTEIN"/>
    <property type="match status" value="1"/>
</dbReference>
<dbReference type="PROSITE" id="PS50893">
    <property type="entry name" value="ABC_TRANSPORTER_2"/>
    <property type="match status" value="1"/>
</dbReference>
<feature type="domain" description="ABC transporter" evidence="6">
    <location>
        <begin position="3"/>
        <end position="227"/>
    </location>
</feature>
<dbReference type="InterPro" id="IPR027417">
    <property type="entry name" value="P-loop_NTPase"/>
</dbReference>
<evidence type="ECO:0000313" key="8">
    <source>
        <dbReference type="Proteomes" id="UP000756387"/>
    </source>
</evidence>
<name>A0ABR9RQS6_9ACTN</name>
<dbReference type="InterPro" id="IPR003439">
    <property type="entry name" value="ABC_transporter-like_ATP-bd"/>
</dbReference>
<reference evidence="7 8" key="1">
    <citation type="submission" date="2020-10" db="EMBL/GenBank/DDBJ databases">
        <title>Nocardioides sp. isolated from sludge.</title>
        <authorList>
            <person name="Zhang X."/>
        </authorList>
    </citation>
    <scope>NUCLEOTIDE SEQUENCE [LARGE SCALE GENOMIC DNA]</scope>
    <source>
        <strain evidence="7 8">Y6</strain>
    </source>
</reference>
<evidence type="ECO:0000313" key="7">
    <source>
        <dbReference type="EMBL" id="MBE7323922.1"/>
    </source>
</evidence>
<evidence type="ECO:0000256" key="5">
    <source>
        <dbReference type="SAM" id="MobiDB-lite"/>
    </source>
</evidence>
<dbReference type="Gene3D" id="3.40.50.300">
    <property type="entry name" value="P-loop containing nucleotide triphosphate hydrolases"/>
    <property type="match status" value="1"/>
</dbReference>
<evidence type="ECO:0000256" key="2">
    <source>
        <dbReference type="ARBA" id="ARBA00022448"/>
    </source>
</evidence>
<keyword evidence="2" id="KW-0813">Transport</keyword>
<dbReference type="EMBL" id="JADCSA010000003">
    <property type="protein sequence ID" value="MBE7323922.1"/>
    <property type="molecule type" value="Genomic_DNA"/>
</dbReference>
<keyword evidence="4 7" id="KW-0067">ATP-binding</keyword>
<comment type="similarity">
    <text evidence="1">Belongs to the ABC transporter superfamily.</text>
</comment>
<keyword evidence="3" id="KW-0547">Nucleotide-binding</keyword>
<dbReference type="SMART" id="SM00382">
    <property type="entry name" value="AAA"/>
    <property type="match status" value="1"/>
</dbReference>
<dbReference type="Pfam" id="PF00005">
    <property type="entry name" value="ABC_tran"/>
    <property type="match status" value="1"/>
</dbReference>
<proteinExistence type="inferred from homology"/>
<dbReference type="InterPro" id="IPR017871">
    <property type="entry name" value="ABC_transporter-like_CS"/>
</dbReference>
<evidence type="ECO:0000256" key="4">
    <source>
        <dbReference type="ARBA" id="ARBA00022840"/>
    </source>
</evidence>
<protein>
    <submittedName>
        <fullName evidence="7">ATP-binding cassette domain-containing protein</fullName>
    </submittedName>
</protein>